<dbReference type="PROSITE" id="PS00107">
    <property type="entry name" value="PROTEIN_KINASE_ATP"/>
    <property type="match status" value="1"/>
</dbReference>
<dbReference type="Gene3D" id="1.10.510.10">
    <property type="entry name" value="Transferase(Phosphotransferase) domain 1"/>
    <property type="match status" value="1"/>
</dbReference>
<dbReference type="AlphaFoldDB" id="A0A3P6FW23"/>
<evidence type="ECO:0000256" key="18">
    <source>
        <dbReference type="ARBA" id="ARBA00023134"/>
    </source>
</evidence>
<dbReference type="InterPro" id="IPR005225">
    <property type="entry name" value="Small_GTP-bd"/>
</dbReference>
<keyword evidence="13" id="KW-0677">Repeat</keyword>
<feature type="domain" description="Protein kinase" evidence="29">
    <location>
        <begin position="881"/>
        <end position="1153"/>
    </location>
</feature>
<keyword evidence="9" id="KW-0433">Leucine-rich repeat</keyword>
<dbReference type="InterPro" id="IPR013210">
    <property type="entry name" value="LRR_N_plant-typ"/>
</dbReference>
<evidence type="ECO:0000256" key="12">
    <source>
        <dbReference type="ARBA" id="ARBA00022729"/>
    </source>
</evidence>
<dbReference type="SMART" id="SM00220">
    <property type="entry name" value="S_TKc"/>
    <property type="match status" value="1"/>
</dbReference>
<dbReference type="NCBIfam" id="TIGR00231">
    <property type="entry name" value="small_GTP"/>
    <property type="match status" value="1"/>
</dbReference>
<dbReference type="InterPro" id="IPR017441">
    <property type="entry name" value="Protein_kinase_ATP_BS"/>
</dbReference>
<feature type="region of interest" description="Disordered" evidence="28">
    <location>
        <begin position="1173"/>
        <end position="1192"/>
    </location>
</feature>
<comment type="catalytic activity">
    <reaction evidence="24">
        <text>L-seryl-[protein] + ATP = O-phospho-L-seryl-[protein] + ADP + H(+)</text>
        <dbReference type="Rhea" id="RHEA:17989"/>
        <dbReference type="Rhea" id="RHEA-COMP:9863"/>
        <dbReference type="Rhea" id="RHEA-COMP:11604"/>
        <dbReference type="ChEBI" id="CHEBI:15378"/>
        <dbReference type="ChEBI" id="CHEBI:29999"/>
        <dbReference type="ChEBI" id="CHEBI:30616"/>
        <dbReference type="ChEBI" id="CHEBI:83421"/>
        <dbReference type="ChEBI" id="CHEBI:456216"/>
        <dbReference type="EC" id="2.7.11.1"/>
    </reaction>
</comment>
<dbReference type="SUPFAM" id="SSF52540">
    <property type="entry name" value="P-loop containing nucleoside triphosphate hydrolases"/>
    <property type="match status" value="1"/>
</dbReference>
<dbReference type="Pfam" id="PF08263">
    <property type="entry name" value="LRRNT_2"/>
    <property type="match status" value="1"/>
</dbReference>
<dbReference type="PROSITE" id="PS51421">
    <property type="entry name" value="RAS"/>
    <property type="match status" value="1"/>
</dbReference>
<dbReference type="InterPro" id="IPR008271">
    <property type="entry name" value="Ser/Thr_kinase_AS"/>
</dbReference>
<dbReference type="EC" id="2.7.11.1" evidence="6"/>
<comment type="catalytic activity">
    <reaction evidence="23">
        <text>L-threonyl-[protein] + ATP = O-phospho-L-threonyl-[protein] + ADP + H(+)</text>
        <dbReference type="Rhea" id="RHEA:46608"/>
        <dbReference type="Rhea" id="RHEA-COMP:11060"/>
        <dbReference type="Rhea" id="RHEA-COMP:11605"/>
        <dbReference type="ChEBI" id="CHEBI:15378"/>
        <dbReference type="ChEBI" id="CHEBI:30013"/>
        <dbReference type="ChEBI" id="CHEBI:30616"/>
        <dbReference type="ChEBI" id="CHEBI:61977"/>
        <dbReference type="ChEBI" id="CHEBI:456216"/>
        <dbReference type="EC" id="2.7.11.1"/>
    </reaction>
</comment>
<proteinExistence type="inferred from homology"/>
<comment type="similarity">
    <text evidence="4">Belongs to the protein kinase superfamily. TKL Ser/Thr protein kinase family. ROCO subfamily.</text>
</comment>
<comment type="similarity">
    <text evidence="3">Belongs to the small GTPase superfamily. Rab family.</text>
</comment>
<evidence type="ECO:0000256" key="26">
    <source>
        <dbReference type="ARBA" id="ARBA00063571"/>
    </source>
</evidence>
<evidence type="ECO:0000256" key="20">
    <source>
        <dbReference type="ARBA" id="ARBA00023180"/>
    </source>
</evidence>
<dbReference type="Gene3D" id="3.40.50.300">
    <property type="entry name" value="P-loop containing nucleotide triphosphate hydrolases"/>
    <property type="match status" value="1"/>
</dbReference>
<evidence type="ECO:0000256" key="19">
    <source>
        <dbReference type="ARBA" id="ARBA00023136"/>
    </source>
</evidence>
<comment type="similarity">
    <text evidence="5">Belongs to the protein kinase superfamily. Ser/Thr protein kinase family.</text>
</comment>
<dbReference type="PROSITE" id="PS51420">
    <property type="entry name" value="RHO"/>
    <property type="match status" value="1"/>
</dbReference>
<keyword evidence="20" id="KW-0325">Glycoprotein</keyword>
<evidence type="ECO:0000256" key="1">
    <source>
        <dbReference type="ARBA" id="ARBA00004167"/>
    </source>
</evidence>
<dbReference type="SMART" id="SM00177">
    <property type="entry name" value="ARF"/>
    <property type="match status" value="1"/>
</dbReference>
<dbReference type="GO" id="GO:0003924">
    <property type="term" value="F:GTPase activity"/>
    <property type="evidence" value="ECO:0007669"/>
    <property type="project" value="InterPro"/>
</dbReference>
<comment type="subunit">
    <text evidence="26">Interacts with PI5K2.</text>
</comment>
<dbReference type="SMART" id="SM00173">
    <property type="entry name" value="RAS"/>
    <property type="match status" value="1"/>
</dbReference>
<evidence type="ECO:0000256" key="17">
    <source>
        <dbReference type="ARBA" id="ARBA00022989"/>
    </source>
</evidence>
<dbReference type="PROSITE" id="PS50011">
    <property type="entry name" value="PROTEIN_KINASE_DOM"/>
    <property type="match status" value="1"/>
</dbReference>
<evidence type="ECO:0000256" key="3">
    <source>
        <dbReference type="ARBA" id="ARBA00006270"/>
    </source>
</evidence>
<dbReference type="SMART" id="SM00174">
    <property type="entry name" value="RHO"/>
    <property type="match status" value="1"/>
</dbReference>
<dbReference type="Pfam" id="PF07714">
    <property type="entry name" value="PK_Tyr_Ser-Thr"/>
    <property type="match status" value="1"/>
</dbReference>
<evidence type="ECO:0000256" key="24">
    <source>
        <dbReference type="ARBA" id="ARBA00048679"/>
    </source>
</evidence>
<evidence type="ECO:0000256" key="28">
    <source>
        <dbReference type="SAM" id="MobiDB-lite"/>
    </source>
</evidence>
<dbReference type="Gene3D" id="3.80.10.10">
    <property type="entry name" value="Ribonuclease Inhibitor"/>
    <property type="match status" value="3"/>
</dbReference>
<dbReference type="InterPro" id="IPR001245">
    <property type="entry name" value="Ser-Thr/Tyr_kinase_cat_dom"/>
</dbReference>
<dbReference type="InterPro" id="IPR001806">
    <property type="entry name" value="Small_GTPase"/>
</dbReference>
<keyword evidence="18" id="KW-0342">GTP-binding</keyword>
<keyword evidence="15" id="KW-0418">Kinase</keyword>
<keyword evidence="21" id="KW-0449">Lipoprotein</keyword>
<evidence type="ECO:0000256" key="8">
    <source>
        <dbReference type="ARBA" id="ARBA00022527"/>
    </source>
</evidence>
<keyword evidence="19" id="KW-0472">Membrane</keyword>
<keyword evidence="12" id="KW-0732">Signal</keyword>
<dbReference type="PANTHER" id="PTHR45974">
    <property type="entry name" value="RECEPTOR-LIKE PROTEIN 55"/>
    <property type="match status" value="1"/>
</dbReference>
<dbReference type="SMART" id="SM00176">
    <property type="entry name" value="RAN"/>
    <property type="match status" value="1"/>
</dbReference>
<feature type="compositionally biased region" description="Polar residues" evidence="28">
    <location>
        <begin position="193"/>
        <end position="205"/>
    </location>
</feature>
<evidence type="ECO:0000256" key="15">
    <source>
        <dbReference type="ARBA" id="ARBA00022777"/>
    </source>
</evidence>
<feature type="compositionally biased region" description="Low complexity" evidence="28">
    <location>
        <begin position="1173"/>
        <end position="1190"/>
    </location>
</feature>
<evidence type="ECO:0000256" key="25">
    <source>
        <dbReference type="ARBA" id="ARBA00054463"/>
    </source>
</evidence>
<keyword evidence="16 27" id="KW-0067">ATP-binding</keyword>
<evidence type="ECO:0000256" key="6">
    <source>
        <dbReference type="ARBA" id="ARBA00012513"/>
    </source>
</evidence>
<dbReference type="PROSITE" id="PS00108">
    <property type="entry name" value="PROTEIN_KINASE_ST"/>
    <property type="match status" value="1"/>
</dbReference>
<dbReference type="Pfam" id="PF13855">
    <property type="entry name" value="LRR_8"/>
    <property type="match status" value="1"/>
</dbReference>
<dbReference type="PRINTS" id="PR00449">
    <property type="entry name" value="RASTRNSFRMNG"/>
</dbReference>
<keyword evidence="8" id="KW-0723">Serine/threonine-protein kinase</keyword>
<dbReference type="FunFam" id="3.30.200.20:FF:000039">
    <property type="entry name" value="receptor-like protein kinase FERONIA"/>
    <property type="match status" value="1"/>
</dbReference>
<keyword evidence="7" id="KW-1003">Cell membrane</keyword>
<evidence type="ECO:0000256" key="21">
    <source>
        <dbReference type="ARBA" id="ARBA00023288"/>
    </source>
</evidence>
<evidence type="ECO:0000256" key="4">
    <source>
        <dbReference type="ARBA" id="ARBA00008171"/>
    </source>
</evidence>
<dbReference type="PROSITE" id="PS51419">
    <property type="entry name" value="RAB"/>
    <property type="match status" value="1"/>
</dbReference>
<dbReference type="InterPro" id="IPR001611">
    <property type="entry name" value="Leu-rich_rpt"/>
</dbReference>
<comment type="function">
    <text evidence="25">Involved in membrane trafficking from the Golgi to the plasma membrane.</text>
</comment>
<keyword evidence="11" id="KW-0812">Transmembrane</keyword>
<keyword evidence="14 27" id="KW-0547">Nucleotide-binding</keyword>
<dbReference type="PANTHER" id="PTHR45974:SF216">
    <property type="entry name" value="PROTEIN KINASE DOMAIN-CONTAINING PROTEIN"/>
    <property type="match status" value="1"/>
</dbReference>
<evidence type="ECO:0000256" key="5">
    <source>
        <dbReference type="ARBA" id="ARBA00008684"/>
    </source>
</evidence>
<evidence type="ECO:0000256" key="14">
    <source>
        <dbReference type="ARBA" id="ARBA00022741"/>
    </source>
</evidence>
<evidence type="ECO:0000256" key="2">
    <source>
        <dbReference type="ARBA" id="ARBA00004193"/>
    </source>
</evidence>
<accession>A0A3P6FW23</accession>
<reference evidence="30" key="1">
    <citation type="submission" date="2018-11" db="EMBL/GenBank/DDBJ databases">
        <authorList>
            <consortium name="Genoscope - CEA"/>
            <person name="William W."/>
        </authorList>
    </citation>
    <scope>NUCLEOTIDE SEQUENCE</scope>
</reference>
<comment type="subcellular location">
    <subcellularLocation>
        <location evidence="2">Cell membrane</location>
        <topology evidence="2">Lipid-anchor</topology>
    </subcellularLocation>
    <subcellularLocation>
        <location evidence="1">Membrane</location>
        <topology evidence="1">Single-pass membrane protein</topology>
    </subcellularLocation>
</comment>
<dbReference type="FunFam" id="3.40.50.300:FF:000308">
    <property type="entry name" value="ras-related protein RABE1c-like"/>
    <property type="match status" value="1"/>
</dbReference>
<dbReference type="CDD" id="cd14066">
    <property type="entry name" value="STKc_IRAK"/>
    <property type="match status" value="1"/>
</dbReference>
<organism evidence="30">
    <name type="scientific">Brassica oleracea</name>
    <name type="common">Wild cabbage</name>
    <dbReference type="NCBI Taxonomy" id="3712"/>
    <lineage>
        <taxon>Eukaryota</taxon>
        <taxon>Viridiplantae</taxon>
        <taxon>Streptophyta</taxon>
        <taxon>Embryophyta</taxon>
        <taxon>Tracheophyta</taxon>
        <taxon>Spermatophyta</taxon>
        <taxon>Magnoliopsida</taxon>
        <taxon>eudicotyledons</taxon>
        <taxon>Gunneridae</taxon>
        <taxon>Pentapetalae</taxon>
        <taxon>rosids</taxon>
        <taxon>malvids</taxon>
        <taxon>Brassicales</taxon>
        <taxon>Brassicaceae</taxon>
        <taxon>Brassiceae</taxon>
        <taxon>Brassica</taxon>
    </lineage>
</organism>
<sequence>MAAPPARARADYDYLIKLLLIGDSGVGKSCLLLRFSDGSFTTSFITTIGIDFKIRTIELDGKRIKLQIWDTAGQERFRTITTAYYRGAMGILLVYDVTDESSFNNIRNWIRNIEQHASDNVNKILVGNKADMDESKRAVPKAKGQALADEYGIKFFETSAKTNLNVEEVFFSIGKDIKQRLADTDARAEPQTIRINQSDQGAGTSQATQKSACCGILMNSKTCGSVFLVAFCCLLLQSADSRTDLSEVTALRVIKRSLIDPMRNLSNWEKGDPCNSNWTGITCFERSHDDGHFHVRELQLMRLNLSGELAPEVGQLSYLEILNVMWNNITGRIPLEIGKISSLKLLRLWFLCLCGATSPLQLTRLLLHYLDRLLNGNKLTGSLPPELGNLRNLNRLQVDENNITGSVPPAFGNMTSIKHLHLNNNTLTGEIPVELSKLNNLAHLILDNNNLTGSLPQELARLPSFTILYVPSAIFGPIFLLAFKELCKFAKLVFHLCSQMDNNNFDGSEIPEAYGRSLRNCGLQGSIPDLSSIKNLSFLDLSWNNLTGTIPESKLSDNMTTIELSYNNLTGSIPQSFSELYSLQLLSLENNSLSGSVPTAIWENKSFENNKLQVYDLSSLNNNFSDTTGNLRTPDNVTLYLRGNPICKSTSIPIVKQLFEYICGEKKQTSTKSEQTPCNNASCPYEKVPVSPGLCFCAAPLLIDYRLKSRSFFFFTPYIEHQFMEYITTSLQLETHQLAIDRVVDENKQRLRMNIKLIPKGKTIFNVSEVIRIRGRFTSWTFPRNDFFGPYELLDFPLEGPYDDLLAGESGISTVGWVMIVAASIVAATVISVSATLLYVKKRHGNLHALTRKRVSRSISREIEGVKKFSFIELSDATNGFDSSAVIGRGSYGKVYKGILPNKTVVAIKRGEETSLQSEKEFLNEIDLLSRLHHRNLVSLVGYSSDIGEQMLVYEYMPNGNVRDWLSANATETLSFNMRAQVALGSAKGILYLHAEANPPVIHRDIKTSNILLDSQLHAKVADFGLSRLAPNFGEGDCEPAHVSTVVRGTPGYLDPEYFMTRQLTVKSDVYSFGVVLLELLTGMHPFFEGTHIIREVRMANESGTIQSMADSRMGQSSPDKVMKLAGLALWCCEDRPEMRPSMSKVVKELESICQSVKETDMFSETTTLLYTKTSSSSSSSPVPSSLTGSNLDSAFFESVKPR</sequence>
<evidence type="ECO:0000259" key="29">
    <source>
        <dbReference type="PROSITE" id="PS50011"/>
    </source>
</evidence>
<name>A0A3P6FW23_BRAOL</name>
<evidence type="ECO:0000313" key="30">
    <source>
        <dbReference type="EMBL" id="VDD57268.1"/>
    </source>
</evidence>
<dbReference type="Pfam" id="PF00071">
    <property type="entry name" value="Ras"/>
    <property type="match status" value="1"/>
</dbReference>
<dbReference type="GO" id="GO:0005525">
    <property type="term" value="F:GTP binding"/>
    <property type="evidence" value="ECO:0007669"/>
    <property type="project" value="UniProtKB-KW"/>
</dbReference>
<gene>
    <name evidence="30" type="ORF">BOLC8T50497H</name>
</gene>
<dbReference type="EMBL" id="LR031879">
    <property type="protein sequence ID" value="VDD57268.1"/>
    <property type="molecule type" value="Genomic_DNA"/>
</dbReference>
<dbReference type="GO" id="GO:0005886">
    <property type="term" value="C:plasma membrane"/>
    <property type="evidence" value="ECO:0007669"/>
    <property type="project" value="UniProtKB-SubCell"/>
</dbReference>
<keyword evidence="22" id="KW-0636">Prenylation</keyword>
<dbReference type="Gene3D" id="3.30.200.20">
    <property type="entry name" value="Phosphorylase Kinase, domain 1"/>
    <property type="match status" value="1"/>
</dbReference>
<dbReference type="InterPro" id="IPR011009">
    <property type="entry name" value="Kinase-like_dom_sf"/>
</dbReference>
<evidence type="ECO:0000256" key="11">
    <source>
        <dbReference type="ARBA" id="ARBA00022692"/>
    </source>
</evidence>
<dbReference type="InterPro" id="IPR027417">
    <property type="entry name" value="P-loop_NTPase"/>
</dbReference>
<dbReference type="FunFam" id="3.80.10.10:FF:000383">
    <property type="entry name" value="Leucine-rich repeat receptor protein kinase EMS1"/>
    <property type="match status" value="1"/>
</dbReference>
<dbReference type="GO" id="GO:0004674">
    <property type="term" value="F:protein serine/threonine kinase activity"/>
    <property type="evidence" value="ECO:0007669"/>
    <property type="project" value="UniProtKB-KW"/>
</dbReference>
<keyword evidence="10" id="KW-0808">Transferase</keyword>
<dbReference type="CDD" id="cd01867">
    <property type="entry name" value="Rab8_Rab10_Rab13_like"/>
    <property type="match status" value="1"/>
</dbReference>
<dbReference type="SUPFAM" id="SSF56112">
    <property type="entry name" value="Protein kinase-like (PK-like)"/>
    <property type="match status" value="1"/>
</dbReference>
<dbReference type="FunFam" id="1.10.510.10:FF:000453">
    <property type="entry name" value="LRR receptor-like serine/threonine-protein kinase HSL2"/>
    <property type="match status" value="1"/>
</dbReference>
<evidence type="ECO:0000256" key="22">
    <source>
        <dbReference type="ARBA" id="ARBA00023289"/>
    </source>
</evidence>
<evidence type="ECO:0000256" key="10">
    <source>
        <dbReference type="ARBA" id="ARBA00022679"/>
    </source>
</evidence>
<protein>
    <recommendedName>
        <fullName evidence="6">non-specific serine/threonine protein kinase</fullName>
        <ecNumber evidence="6">2.7.11.1</ecNumber>
    </recommendedName>
</protein>
<evidence type="ECO:0000256" key="13">
    <source>
        <dbReference type="ARBA" id="ARBA00022737"/>
    </source>
</evidence>
<dbReference type="InterPro" id="IPR000719">
    <property type="entry name" value="Prot_kinase_dom"/>
</dbReference>
<dbReference type="InterPro" id="IPR032675">
    <property type="entry name" value="LRR_dom_sf"/>
</dbReference>
<feature type="binding site" evidence="27">
    <location>
        <position position="909"/>
    </location>
    <ligand>
        <name>ATP</name>
        <dbReference type="ChEBI" id="CHEBI:30616"/>
    </ligand>
</feature>
<evidence type="ECO:0000256" key="27">
    <source>
        <dbReference type="PROSITE-ProRule" id="PRU10141"/>
    </source>
</evidence>
<keyword evidence="17" id="KW-1133">Transmembrane helix</keyword>
<evidence type="ECO:0000256" key="9">
    <source>
        <dbReference type="ARBA" id="ARBA00022614"/>
    </source>
</evidence>
<dbReference type="GO" id="GO:0005524">
    <property type="term" value="F:ATP binding"/>
    <property type="evidence" value="ECO:0007669"/>
    <property type="project" value="UniProtKB-UniRule"/>
</dbReference>
<dbReference type="SMART" id="SM00175">
    <property type="entry name" value="RAB"/>
    <property type="match status" value="1"/>
</dbReference>
<evidence type="ECO:0000256" key="16">
    <source>
        <dbReference type="ARBA" id="ARBA00022840"/>
    </source>
</evidence>
<feature type="region of interest" description="Disordered" evidence="28">
    <location>
        <begin position="184"/>
        <end position="205"/>
    </location>
</feature>
<evidence type="ECO:0000256" key="23">
    <source>
        <dbReference type="ARBA" id="ARBA00047899"/>
    </source>
</evidence>
<evidence type="ECO:0000256" key="7">
    <source>
        <dbReference type="ARBA" id="ARBA00022475"/>
    </source>
</evidence>
<dbReference type="SUPFAM" id="SSF52058">
    <property type="entry name" value="L domain-like"/>
    <property type="match status" value="1"/>
</dbReference>
<dbReference type="Pfam" id="PF00560">
    <property type="entry name" value="LRR_1"/>
    <property type="match status" value="3"/>
</dbReference>